<sequence>MEQFLDYYNFSEFSKDLSSFFDTIAYSWIKDDLYLVLEKKENVYNIHFTSYDAKENIGKQKPNGLNTLIEDFKLDDNDHRKVVQQYLDYN</sequence>
<keyword evidence="2" id="KW-1185">Reference proteome</keyword>
<dbReference type="STRING" id="1195760.SAMN05444281_1474"/>
<dbReference type="AlphaFoldDB" id="A0A1M5V483"/>
<proteinExistence type="predicted"/>
<organism evidence="1 2">
    <name type="scientific">Wenyingzhuangia marina</name>
    <dbReference type="NCBI Taxonomy" id="1195760"/>
    <lineage>
        <taxon>Bacteria</taxon>
        <taxon>Pseudomonadati</taxon>
        <taxon>Bacteroidota</taxon>
        <taxon>Flavobacteriia</taxon>
        <taxon>Flavobacteriales</taxon>
        <taxon>Flavobacteriaceae</taxon>
        <taxon>Wenyingzhuangia</taxon>
    </lineage>
</organism>
<name>A0A1M5V483_9FLAO</name>
<dbReference type="Proteomes" id="UP000184109">
    <property type="component" value="Unassembled WGS sequence"/>
</dbReference>
<gene>
    <name evidence="1" type="ORF">SAMN05444281_1474</name>
</gene>
<dbReference type="OrthoDB" id="1202356at2"/>
<protein>
    <submittedName>
        <fullName evidence="1">Uncharacterized protein</fullName>
    </submittedName>
</protein>
<evidence type="ECO:0000313" key="1">
    <source>
        <dbReference type="EMBL" id="SHH69763.1"/>
    </source>
</evidence>
<accession>A0A1M5V483</accession>
<dbReference type="EMBL" id="FQXQ01000003">
    <property type="protein sequence ID" value="SHH69763.1"/>
    <property type="molecule type" value="Genomic_DNA"/>
</dbReference>
<reference evidence="2" key="1">
    <citation type="submission" date="2016-11" db="EMBL/GenBank/DDBJ databases">
        <authorList>
            <person name="Varghese N."/>
            <person name="Submissions S."/>
        </authorList>
    </citation>
    <scope>NUCLEOTIDE SEQUENCE [LARGE SCALE GENOMIC DNA]</scope>
    <source>
        <strain evidence="2">DSM 100572</strain>
    </source>
</reference>
<evidence type="ECO:0000313" key="2">
    <source>
        <dbReference type="Proteomes" id="UP000184109"/>
    </source>
</evidence>
<dbReference type="RefSeq" id="WP_073120012.1">
    <property type="nucleotide sequence ID" value="NZ_BMEN01000003.1"/>
</dbReference>